<protein>
    <submittedName>
        <fullName evidence="1">Uncharacterized protein</fullName>
    </submittedName>
</protein>
<dbReference type="Proteomes" id="UP000232722">
    <property type="component" value="Unassembled WGS sequence"/>
</dbReference>
<reference evidence="1 2" key="1">
    <citation type="submission" date="2016-04" db="EMBL/GenBank/DDBJ databases">
        <title>Genome analyses suggest a sexual origin of heterokaryosis in a supposedly ancient asexual fungus.</title>
        <authorList>
            <person name="Ropars J."/>
            <person name="Sedzielewska K."/>
            <person name="Noel J."/>
            <person name="Charron P."/>
            <person name="Farinelli L."/>
            <person name="Marton T."/>
            <person name="Kruger M."/>
            <person name="Pelin A."/>
            <person name="Brachmann A."/>
            <person name="Corradi N."/>
        </authorList>
    </citation>
    <scope>NUCLEOTIDE SEQUENCE [LARGE SCALE GENOMIC DNA]</scope>
    <source>
        <strain evidence="1 2">A5</strain>
    </source>
</reference>
<comment type="caution">
    <text evidence="1">The sequence shown here is derived from an EMBL/GenBank/DDBJ whole genome shotgun (WGS) entry which is preliminary data.</text>
</comment>
<proteinExistence type="predicted"/>
<dbReference type="AlphaFoldDB" id="A0A2N0P118"/>
<accession>A0A2N0P118</accession>
<evidence type="ECO:0000313" key="2">
    <source>
        <dbReference type="Proteomes" id="UP000232722"/>
    </source>
</evidence>
<organism evidence="1 2">
    <name type="scientific">Rhizophagus irregularis</name>
    <dbReference type="NCBI Taxonomy" id="588596"/>
    <lineage>
        <taxon>Eukaryota</taxon>
        <taxon>Fungi</taxon>
        <taxon>Fungi incertae sedis</taxon>
        <taxon>Mucoromycota</taxon>
        <taxon>Glomeromycotina</taxon>
        <taxon>Glomeromycetes</taxon>
        <taxon>Glomerales</taxon>
        <taxon>Glomeraceae</taxon>
        <taxon>Rhizophagus</taxon>
    </lineage>
</organism>
<dbReference type="VEuPathDB" id="FungiDB:RhiirFUN_014700"/>
<name>A0A2N0P118_9GLOM</name>
<sequence length="486" mass="55963">MSENIDDYPGQNVLISYLKERGIKSSYRGFLDISSDIISTTISSTDTVNNLDAIWFRHFLKEIKSLFNQETYVEIRNKANEEQFRFTNYFQKFWQKIIREHKKENLAPTLAPTVAPYSNETSENETSEVLQLDSNKTNKNTEKITFQVKQVKDDNTDNTDIEEHSSNEYWKKQNNNLAPFVTFYSNETSAIKLSEVSQSNSNKTNKYTEKITQQKGKLKRVRDDNADTENLSNEYWKKQNQILRQNKNNLVYRHVVDDALLIASAYESLIADNIIPFIKILKASLLSRSRMSLSSANEPVLQAIVEKLIPLKYCIPELLLVMNGKKPKGSGRFGYSDIFILSNEGNNNIILELKYISLIGLINSNQKNNFGANELENLDKILENENEESVLKRSYTYWSKNDKKTNLITIGETLNNGLNQLNSYMKTISKGKAINYSSSGVFDERVKITKSKPNKLKGFVILVIGFRRILWKSANEVTTNYIYNKI</sequence>
<reference evidence="1 2" key="2">
    <citation type="submission" date="2017-09" db="EMBL/GenBank/DDBJ databases">
        <title>Extensive intraspecific genome diversity in a model arbuscular mycorrhizal fungus.</title>
        <authorList>
            <person name="Chen E.C."/>
            <person name="Morin E."/>
            <person name="Beaudet D."/>
            <person name="Noel J."/>
            <person name="Ndikumana S."/>
            <person name="Charron P."/>
            <person name="St-Onge C."/>
            <person name="Giorgi J."/>
            <person name="Grigoriev I.V."/>
            <person name="Roux C."/>
            <person name="Martin F.M."/>
            <person name="Corradi N."/>
        </authorList>
    </citation>
    <scope>NUCLEOTIDE SEQUENCE [LARGE SCALE GENOMIC DNA]</scope>
    <source>
        <strain evidence="1 2">A5</strain>
    </source>
</reference>
<dbReference type="EMBL" id="LLXJ01001844">
    <property type="protein sequence ID" value="PKC00530.1"/>
    <property type="molecule type" value="Genomic_DNA"/>
</dbReference>
<dbReference type="VEuPathDB" id="FungiDB:RhiirA1_467397"/>
<dbReference type="VEuPathDB" id="FungiDB:FUN_020903"/>
<evidence type="ECO:0000313" key="1">
    <source>
        <dbReference type="EMBL" id="PKC00530.1"/>
    </source>
</evidence>
<gene>
    <name evidence="1" type="ORF">RhiirA5_428039</name>
</gene>